<dbReference type="InterPro" id="IPR027417">
    <property type="entry name" value="P-loop_NTPase"/>
</dbReference>
<protein>
    <submittedName>
        <fullName evidence="4">Interferon-induced very large GTPase 1</fullName>
    </submittedName>
</protein>
<dbReference type="Pfam" id="PF25683">
    <property type="entry name" value="URGCP_GTPase"/>
    <property type="match status" value="1"/>
</dbReference>
<dbReference type="PROSITE" id="PS51717">
    <property type="entry name" value="G_VLIG"/>
    <property type="match status" value="1"/>
</dbReference>
<feature type="region of interest" description="Disordered" evidence="2">
    <location>
        <begin position="1230"/>
        <end position="1260"/>
    </location>
</feature>
<dbReference type="InterPro" id="IPR030383">
    <property type="entry name" value="G_VLIG_dom"/>
</dbReference>
<sequence>MGEPDAKRLKPSNETESDVLVPSYGHLLERVGKCLTKDNVEALATIAELTQSEKCEVTSSGGNGSRFLFKRLEQKGIISRYDTRWLQQNLREIDNELAAKIIDDLISDTEEEFELPSEPECSENEDEDETTFEKFLEKVGLKNKYPAKLKLETFLQLGTDGKSNYAHLFWQKLTTLNYQASILQELVSQDCSMRDFIFCVLHCGDAFLRQDILEKMSACQLAIPVLLQGVANSKPMFLLWALRRVMKKWRGESDSCSIEQPIISYPVLNISFLRIGDVRLSKSQLLNTMLSNGQGYSAHTFFLNREKDFLVPRFSPGSVECVWFLPMRERENQIFKEVTAFFNLRGDCTKYPQQTEFACKAAHLTVALIATSKHKIQKRCVSQIRKNSKSTLFISISEEESRATTSQKVHAPKYKDGCIFVNVVQMDILSKTICEEIVRNCKISDTAKTCLESLADICGENIQTDEQDKKKTAKRLGFQCVKSLNKAKADWKDWVEIDKVSLQVETEVNESFEHQTESKTLKKREKRNSQVQTNLSPTMEVFLRIMKDAKSNSALLRYIFGFMHEKIYHIVNESTRNDMNNIAELEKEIRQIRDQMITGSDKNDNENSTNTRLKSINPRNESSLKVKTDACNKLYKSCRAKNFGGEYFLRELGQLYEAYMELHEEQLSQPKAECTSEVILLPSLAARLVTEMQSLEIMDGDTGCIPLTWVTSVLDTLTRELNDPKVLVLSVIGVQSSGKSTLLNSMFGVRFPVRAGRCTRGLFIQLLKLEDGLSKELGFQYLIIVDSEGISSIERDDRRFDNELVTLALSIANVTIFNIDGENFGPEMTGILQIAAHALIRMKEVDLTCHCRIVQQRVSDMTAADRNKANTKKINEILNEVTRSAAEQEGLEGRYQQFSDVVDLYFDEDLQYIPCLWTGGMAPPNHMYGETVTKIRVKLFEDIKKGNIVSELTLFTFTERIRDVWKAIKEEDFVFNFHDSVKAVDFNQLCLFYNKCIVQVRQDVEANLNRILSNSLFLRNLHPKGEYILPDVESLKISLNIAIDHQRRKLSERIEDYIAKHPRKNVMTRHRQEFLRDANAVLDEVESNSLVKLMDEYEIQKISLNLPQFQKRSRQIFTLEAKTEASAMRNAAADLTSDDFDAIWQKLMVKIRKQNNITQIVLTPSSLKSLCEKLLLRVTRDMAVASEIQALLSREGGVTNHLSLDDCEKYISLKYIKSWLRYNIESTRGDSAHVHSDDKKRRKEATRPSNMSSEGNVRPVLDDAMKQANKQETSAKDESFLIDEKKRQAVMILREVVESNIHEMRWQGRGFDVNRFQLALQKTLKELSAKHETLKYKLPYRLIAKGLLYFCGRAITEASKNGNEEIENYLDVEKSEIHEEFNSFLYEKDHSPVAARFISYYIRRSLKDRIVAFRDNFYDTVDYTKFVQSVQVPWDLLLFWMSDVKETYFNDNYNCLVDLPIEDVVHLYLEHESKACANRIVAEAKPAIVLYASNLIEQTLDQVKSQATTWEEWTKSLGNFVSCSFIQMAGDLFDVTEISQVSRLLTDAINSEAIFLDLHNIYKRIDYSAVKNATGLSYVCKEVCPMCGVWCDNILESHTVHSSSCHRPRGLKGETYCDNNGDGDGDSSSCSSSTSDDNTEVYYGESASEDSSTSTILGEPVLEDCNMSILSETATFTFKGQKVLCKNFKDVFPNWDIRPEKNCKYGKIFWKWYFSTNIEGFSDWMFRFSRVNIPLSWDMITYDEAAASLYLAKMEESQGRQAMASKVVVEATDSEEEAETTPTEAEDETKAK</sequence>
<dbReference type="PANTHER" id="PTHR14819:SF25">
    <property type="entry name" value="CHROMOSOME UNDETERMINED SCAFFOLD_52, WHOLE GENOME SHOTGUN SEQUENCE"/>
    <property type="match status" value="1"/>
</dbReference>
<dbReference type="SUPFAM" id="SSF52540">
    <property type="entry name" value="P-loop containing nucleoside triphosphate hydrolases"/>
    <property type="match status" value="1"/>
</dbReference>
<organism evidence="4 5">
    <name type="scientific">Holothuria leucospilota</name>
    <name type="common">Black long sea cucumber</name>
    <name type="synonym">Mertensiothuria leucospilota</name>
    <dbReference type="NCBI Taxonomy" id="206669"/>
    <lineage>
        <taxon>Eukaryota</taxon>
        <taxon>Metazoa</taxon>
        <taxon>Echinodermata</taxon>
        <taxon>Eleutherozoa</taxon>
        <taxon>Echinozoa</taxon>
        <taxon>Holothuroidea</taxon>
        <taxon>Aspidochirotacea</taxon>
        <taxon>Aspidochirotida</taxon>
        <taxon>Holothuriidae</taxon>
        <taxon>Holothuria</taxon>
    </lineage>
</organism>
<feature type="compositionally biased region" description="Polar residues" evidence="2">
    <location>
        <begin position="606"/>
        <end position="619"/>
    </location>
</feature>
<evidence type="ECO:0000259" key="3">
    <source>
        <dbReference type="PROSITE" id="PS51717"/>
    </source>
</evidence>
<evidence type="ECO:0000313" key="4">
    <source>
        <dbReference type="EMBL" id="KAJ8042558.1"/>
    </source>
</evidence>
<dbReference type="EMBL" id="JAIZAY010000005">
    <property type="protein sequence ID" value="KAJ8042558.1"/>
    <property type="molecule type" value="Genomic_DNA"/>
</dbReference>
<dbReference type="GO" id="GO:0005525">
    <property type="term" value="F:GTP binding"/>
    <property type="evidence" value="ECO:0007669"/>
    <property type="project" value="InterPro"/>
</dbReference>
<feature type="region of interest" description="Disordered" evidence="2">
    <location>
        <begin position="599"/>
        <end position="619"/>
    </location>
</feature>
<dbReference type="InterPro" id="IPR052986">
    <property type="entry name" value="VLIG_GTPase"/>
</dbReference>
<comment type="caution">
    <text evidence="4">The sequence shown here is derived from an EMBL/GenBank/DDBJ whole genome shotgun (WGS) entry which is preliminary data.</text>
</comment>
<dbReference type="GO" id="GO:0003924">
    <property type="term" value="F:GTPase activity"/>
    <property type="evidence" value="ECO:0007669"/>
    <property type="project" value="InterPro"/>
</dbReference>
<feature type="compositionally biased region" description="Low complexity" evidence="2">
    <location>
        <begin position="1626"/>
        <end position="1636"/>
    </location>
</feature>
<dbReference type="Gene3D" id="3.40.50.300">
    <property type="entry name" value="P-loop containing nucleotide triphosphate hydrolases"/>
    <property type="match status" value="1"/>
</dbReference>
<accession>A0A9Q1CBC5</accession>
<comment type="similarity">
    <text evidence="1">Belongs to the TRAFAC class dynamin-like GTPase superfamily. Very large inducible GTPase (VLIG) family.</text>
</comment>
<name>A0A9Q1CBC5_HOLLE</name>
<keyword evidence="5" id="KW-1185">Reference proteome</keyword>
<dbReference type="InterPro" id="IPR011029">
    <property type="entry name" value="DEATH-like_dom_sf"/>
</dbReference>
<dbReference type="Pfam" id="PF25496">
    <property type="entry name" value="URGCP"/>
    <property type="match status" value="1"/>
</dbReference>
<feature type="region of interest" description="Disordered" evidence="2">
    <location>
        <begin position="513"/>
        <end position="532"/>
    </location>
</feature>
<gene>
    <name evidence="4" type="ORF">HOLleu_13646</name>
</gene>
<feature type="compositionally biased region" description="Acidic residues" evidence="2">
    <location>
        <begin position="1772"/>
        <end position="1792"/>
    </location>
</feature>
<proteinExistence type="inferred from homology"/>
<evidence type="ECO:0000313" key="5">
    <source>
        <dbReference type="Proteomes" id="UP001152320"/>
    </source>
</evidence>
<feature type="domain" description="VLIG-type G" evidence="3">
    <location>
        <begin position="723"/>
        <end position="965"/>
    </location>
</feature>
<evidence type="ECO:0000256" key="1">
    <source>
        <dbReference type="ARBA" id="ARBA00006828"/>
    </source>
</evidence>
<dbReference type="Gene3D" id="1.10.533.10">
    <property type="entry name" value="Death Domain, Fas"/>
    <property type="match status" value="1"/>
</dbReference>
<dbReference type="Proteomes" id="UP001152320">
    <property type="component" value="Chromosome 5"/>
</dbReference>
<dbReference type="OrthoDB" id="1597724at2759"/>
<feature type="region of interest" description="Disordered" evidence="2">
    <location>
        <begin position="1623"/>
        <end position="1654"/>
    </location>
</feature>
<dbReference type="PANTHER" id="PTHR14819">
    <property type="entry name" value="GTP-BINDING"/>
    <property type="match status" value="1"/>
</dbReference>
<evidence type="ECO:0000256" key="2">
    <source>
        <dbReference type="SAM" id="MobiDB-lite"/>
    </source>
</evidence>
<reference evidence="4" key="1">
    <citation type="submission" date="2021-10" db="EMBL/GenBank/DDBJ databases">
        <title>Tropical sea cucumber genome reveals ecological adaptation and Cuvierian tubules defense mechanism.</title>
        <authorList>
            <person name="Chen T."/>
        </authorList>
    </citation>
    <scope>NUCLEOTIDE SEQUENCE</scope>
    <source>
        <strain evidence="4">Nanhai2018</strain>
        <tissue evidence="4">Muscle</tissue>
    </source>
</reference>
<dbReference type="InterPro" id="IPR057365">
    <property type="entry name" value="URGCP"/>
</dbReference>
<feature type="region of interest" description="Disordered" evidence="2">
    <location>
        <begin position="1764"/>
        <end position="1792"/>
    </location>
</feature>
<feature type="compositionally biased region" description="Basic and acidic residues" evidence="2">
    <location>
        <begin position="1230"/>
        <end position="1239"/>
    </location>
</feature>